<proteinExistence type="predicted"/>
<keyword evidence="3" id="KW-0106">Calcium</keyword>
<dbReference type="Ensembl" id="ENSNNAT00000009042.1">
    <property type="protein sequence ID" value="ENSNNAP00000008625.1"/>
    <property type="gene ID" value="ENSNNAG00000005778.1"/>
</dbReference>
<evidence type="ECO:0000256" key="1">
    <source>
        <dbReference type="ARBA" id="ARBA00022723"/>
    </source>
</evidence>
<evidence type="ECO:0000256" key="2">
    <source>
        <dbReference type="ARBA" id="ARBA00022737"/>
    </source>
</evidence>
<dbReference type="Gene3D" id="1.10.238.10">
    <property type="entry name" value="EF-hand"/>
    <property type="match status" value="2"/>
</dbReference>
<sequence length="204" mass="23883">VENEENPIKEEDDRKKTLRNVQDNLRTKLSKRGVRIVSGLGKYFRELDKKQNRIITKADYRQALKAFHLEVTEEEFESLWLVLHDDNNGELDYTEFTRAILGEMNEYRKAFVRKAYMKLDYNKIGRVPMVDINKCYCARKHPQVIAGNATEEEIKSSFLETLEDACSNPNEVSFGEFEDYYEGLSIGILDDEDFINILRNPWGI</sequence>
<keyword evidence="2" id="KW-0677">Repeat</keyword>
<evidence type="ECO:0000313" key="6">
    <source>
        <dbReference type="Proteomes" id="UP000694559"/>
    </source>
</evidence>
<organism evidence="5 6">
    <name type="scientific">Naja naja</name>
    <name type="common">Indian cobra</name>
    <dbReference type="NCBI Taxonomy" id="35670"/>
    <lineage>
        <taxon>Eukaryota</taxon>
        <taxon>Metazoa</taxon>
        <taxon>Chordata</taxon>
        <taxon>Craniata</taxon>
        <taxon>Vertebrata</taxon>
        <taxon>Euteleostomi</taxon>
        <taxon>Lepidosauria</taxon>
        <taxon>Squamata</taxon>
        <taxon>Bifurcata</taxon>
        <taxon>Unidentata</taxon>
        <taxon>Episquamata</taxon>
        <taxon>Toxicofera</taxon>
        <taxon>Serpentes</taxon>
        <taxon>Colubroidea</taxon>
        <taxon>Elapidae</taxon>
        <taxon>Elapinae</taxon>
        <taxon>Naja</taxon>
    </lineage>
</organism>
<dbReference type="SUPFAM" id="SSF47473">
    <property type="entry name" value="EF-hand"/>
    <property type="match status" value="1"/>
</dbReference>
<dbReference type="PANTHER" id="PTHR34524">
    <property type="entry name" value="CALCYPHOSIN"/>
    <property type="match status" value="1"/>
</dbReference>
<keyword evidence="1" id="KW-0479">Metal-binding</keyword>
<evidence type="ECO:0000256" key="3">
    <source>
        <dbReference type="ARBA" id="ARBA00022837"/>
    </source>
</evidence>
<feature type="domain" description="EF-hand" evidence="4">
    <location>
        <begin position="35"/>
        <end position="70"/>
    </location>
</feature>
<dbReference type="GeneTree" id="ENSGT00940000159670"/>
<reference evidence="5" key="2">
    <citation type="submission" date="2025-09" db="UniProtKB">
        <authorList>
            <consortium name="Ensembl"/>
        </authorList>
    </citation>
    <scope>IDENTIFICATION</scope>
</reference>
<protein>
    <submittedName>
        <fullName evidence="5">Calcyphosine 2</fullName>
    </submittedName>
</protein>
<name>A0A8C6VRG3_NAJNA</name>
<dbReference type="PROSITE" id="PS50222">
    <property type="entry name" value="EF_HAND_2"/>
    <property type="match status" value="1"/>
</dbReference>
<dbReference type="GO" id="GO:0005509">
    <property type="term" value="F:calcium ion binding"/>
    <property type="evidence" value="ECO:0007669"/>
    <property type="project" value="InterPro"/>
</dbReference>
<dbReference type="InterPro" id="IPR002048">
    <property type="entry name" value="EF_hand_dom"/>
</dbReference>
<reference evidence="5" key="1">
    <citation type="submission" date="2025-08" db="UniProtKB">
        <authorList>
            <consortium name="Ensembl"/>
        </authorList>
    </citation>
    <scope>IDENTIFICATION</scope>
</reference>
<dbReference type="Proteomes" id="UP000694559">
    <property type="component" value="Unplaced"/>
</dbReference>
<accession>A0A8C6VRG3</accession>
<gene>
    <name evidence="5" type="primary">CAPS2</name>
</gene>
<evidence type="ECO:0000313" key="5">
    <source>
        <dbReference type="Ensembl" id="ENSNNAP00000008625.1"/>
    </source>
</evidence>
<dbReference type="InterPro" id="IPR011992">
    <property type="entry name" value="EF-hand-dom_pair"/>
</dbReference>
<dbReference type="OrthoDB" id="6280085at2759"/>
<keyword evidence="6" id="KW-1185">Reference proteome</keyword>
<evidence type="ECO:0000259" key="4">
    <source>
        <dbReference type="PROSITE" id="PS50222"/>
    </source>
</evidence>
<dbReference type="PANTHER" id="PTHR34524:SF3">
    <property type="entry name" value="CALCYPHOSIN-2"/>
    <property type="match status" value="1"/>
</dbReference>
<dbReference type="InterPro" id="IPR051581">
    <property type="entry name" value="Ca-bind"/>
</dbReference>
<dbReference type="OMA" id="YFRERDQ"/>
<dbReference type="AlphaFoldDB" id="A0A8C6VRG3"/>